<proteinExistence type="predicted"/>
<dbReference type="Proteomes" id="UP000198242">
    <property type="component" value="Chromosome I"/>
</dbReference>
<organism evidence="1 2">
    <name type="scientific">Micromonospora viridifaciens</name>
    <dbReference type="NCBI Taxonomy" id="1881"/>
    <lineage>
        <taxon>Bacteria</taxon>
        <taxon>Bacillati</taxon>
        <taxon>Actinomycetota</taxon>
        <taxon>Actinomycetes</taxon>
        <taxon>Micromonosporales</taxon>
        <taxon>Micromonosporaceae</taxon>
        <taxon>Micromonospora</taxon>
    </lineage>
</organism>
<reference evidence="2" key="1">
    <citation type="submission" date="2016-06" db="EMBL/GenBank/DDBJ databases">
        <authorList>
            <person name="Varghese N."/>
            <person name="Submissions Spin"/>
        </authorList>
    </citation>
    <scope>NUCLEOTIDE SEQUENCE [LARGE SCALE GENOMIC DNA]</scope>
    <source>
        <strain evidence="2">DSM 43909</strain>
    </source>
</reference>
<dbReference type="EMBL" id="LT607411">
    <property type="protein sequence ID" value="SCF00663.1"/>
    <property type="molecule type" value="Genomic_DNA"/>
</dbReference>
<gene>
    <name evidence="1" type="ORF">GA0074695_2829</name>
</gene>
<name>A0A1C4WWW9_MICVI</name>
<keyword evidence="2" id="KW-1185">Reference proteome</keyword>
<evidence type="ECO:0000313" key="1">
    <source>
        <dbReference type="EMBL" id="SCF00663.1"/>
    </source>
</evidence>
<protein>
    <submittedName>
        <fullName evidence="1">Uncharacterized protein</fullName>
    </submittedName>
</protein>
<accession>A0A1C4WWW9</accession>
<dbReference type="AlphaFoldDB" id="A0A1C4WWW9"/>
<evidence type="ECO:0000313" key="2">
    <source>
        <dbReference type="Proteomes" id="UP000198242"/>
    </source>
</evidence>
<sequence length="145" mass="16341">MSEARYWYEGQRDDDAASLLDFWLHFEGKPALMAHGCGEHLSLELVDPYPSYEMQECGETKVGPAREPDLLASFVGQRLLDASLIHGYTTEPSVGGLRLRFEHGDLVVASLGDEWVLRPGTVSTDLRQYLTVGPWLGFSEDRQRR</sequence>